<dbReference type="EMBL" id="PGGC01000037">
    <property type="protein sequence ID" value="PJG60036.1"/>
    <property type="molecule type" value="Genomic_DNA"/>
</dbReference>
<accession>A0A2H9U7L8</accession>
<keyword evidence="2" id="KW-1185">Reference proteome</keyword>
<dbReference type="AlphaFoldDB" id="A0A2H9U7L8"/>
<name>A0A2H9U7L8_9GAMM</name>
<gene>
    <name evidence="1" type="ORF">CUC53_04220</name>
</gene>
<evidence type="ECO:0000313" key="2">
    <source>
        <dbReference type="Proteomes" id="UP000235861"/>
    </source>
</evidence>
<evidence type="ECO:0000313" key="1">
    <source>
        <dbReference type="EMBL" id="PJG60036.1"/>
    </source>
</evidence>
<comment type="caution">
    <text evidence="1">The sequence shown here is derived from an EMBL/GenBank/DDBJ whole genome shotgun (WGS) entry which is preliminary data.</text>
</comment>
<reference evidence="1 2" key="1">
    <citation type="submission" date="2017-11" db="EMBL/GenBank/DDBJ databases">
        <title>Draft genome sequence of environmental isolate Aeromonas cavernicola sp. nov. MDC 2508.</title>
        <authorList>
            <person name="Colston S.M."/>
            <person name="Navarro A."/>
            <person name="Martinez-Murcia A.J."/>
            <person name="Graf J."/>
        </authorList>
    </citation>
    <scope>NUCLEOTIDE SEQUENCE [LARGE SCALE GENOMIC DNA]</scope>
    <source>
        <strain evidence="1 2">MDC 2508</strain>
    </source>
</reference>
<organism evidence="1 2">
    <name type="scientific">Aeromonas cavernicola</name>
    <dbReference type="NCBI Taxonomy" id="1006623"/>
    <lineage>
        <taxon>Bacteria</taxon>
        <taxon>Pseudomonadati</taxon>
        <taxon>Pseudomonadota</taxon>
        <taxon>Gammaproteobacteria</taxon>
        <taxon>Aeromonadales</taxon>
        <taxon>Aeromonadaceae</taxon>
        <taxon>Aeromonas</taxon>
    </lineage>
</organism>
<sequence length="91" mass="10369">MQQPSLQISHERNAPLRWDTHQKSLLKDSRHAHEHRLLIHLNACLPAGIFTTMVADRGVSSRALVGAIAVVHLAMNEDKDVIEFILRWRLS</sequence>
<protein>
    <submittedName>
        <fullName evidence="1">Uncharacterized protein</fullName>
    </submittedName>
</protein>
<proteinExistence type="predicted"/>
<dbReference type="Proteomes" id="UP000235861">
    <property type="component" value="Unassembled WGS sequence"/>
</dbReference>